<dbReference type="InterPro" id="IPR044421">
    <property type="entry name" value="SMYD4_SET"/>
</dbReference>
<keyword evidence="2" id="KW-0808">Transferase</keyword>
<feature type="domain" description="SET" evidence="12">
    <location>
        <begin position="279"/>
        <end position="650"/>
    </location>
</feature>
<organism evidence="13">
    <name type="scientific">Hyalella azteca</name>
    <name type="common">Amphipod</name>
    <dbReference type="NCBI Taxonomy" id="294128"/>
    <lineage>
        <taxon>Eukaryota</taxon>
        <taxon>Metazoa</taxon>
        <taxon>Ecdysozoa</taxon>
        <taxon>Arthropoda</taxon>
        <taxon>Crustacea</taxon>
        <taxon>Multicrustacea</taxon>
        <taxon>Malacostraca</taxon>
        <taxon>Eumalacostraca</taxon>
        <taxon>Peracarida</taxon>
        <taxon>Amphipoda</taxon>
        <taxon>Senticaudata</taxon>
        <taxon>Talitrida</taxon>
        <taxon>Talitroidea</taxon>
        <taxon>Hyalellidae</taxon>
        <taxon>Hyalella</taxon>
    </lineage>
</organism>
<dbReference type="InterPro" id="IPR002893">
    <property type="entry name" value="Znf_MYND"/>
</dbReference>
<keyword evidence="3" id="KW-0949">S-adenosyl-L-methionine</keyword>
<dbReference type="Proteomes" id="UP000711488">
    <property type="component" value="Unassembled WGS sequence"/>
</dbReference>
<dbReference type="Gene3D" id="2.170.270.10">
    <property type="entry name" value="SET domain"/>
    <property type="match status" value="1"/>
</dbReference>
<dbReference type="EMBL" id="JQDR03016249">
    <property type="protein sequence ID" value="KAA0185497.1"/>
    <property type="molecule type" value="Genomic_DNA"/>
</dbReference>
<name>A0A6A0GRL4_HYAAZ</name>
<dbReference type="InterPro" id="IPR001214">
    <property type="entry name" value="SET_dom"/>
</dbReference>
<dbReference type="GO" id="GO:0008170">
    <property type="term" value="F:N-methyltransferase activity"/>
    <property type="evidence" value="ECO:0007669"/>
    <property type="project" value="UniProtKB-ARBA"/>
</dbReference>
<dbReference type="CDD" id="cd10536">
    <property type="entry name" value="SET_SMYD4"/>
    <property type="match status" value="1"/>
</dbReference>
<dbReference type="InterPro" id="IPR011990">
    <property type="entry name" value="TPR-like_helical_dom_sf"/>
</dbReference>
<dbReference type="PANTHER" id="PTHR46165:SF7">
    <property type="entry name" value="SET AND MYND DOMAIN-CONTAINING PROTEIN 4"/>
    <property type="match status" value="1"/>
</dbReference>
<reference evidence="13" key="2">
    <citation type="journal article" date="2018" name="Environ. Sci. Technol.">
        <title>The Toxicogenome of Hyalella azteca: A Model for Sediment Ecotoxicology and Evolutionary Toxicology.</title>
        <authorList>
            <person name="Poynton H.C."/>
            <person name="Hasenbein S."/>
            <person name="Benoit J.B."/>
            <person name="Sepulveda M.S."/>
            <person name="Poelchau M.F."/>
            <person name="Hughes D.S.T."/>
            <person name="Murali S.C."/>
            <person name="Chen S."/>
            <person name="Glastad K.M."/>
            <person name="Goodisman M.A.D."/>
            <person name="Werren J.H."/>
            <person name="Vineis J.H."/>
            <person name="Bowen J.L."/>
            <person name="Friedrich M."/>
            <person name="Jones J."/>
            <person name="Robertson H.M."/>
            <person name="Feyereisen R."/>
            <person name="Mechler-Hickson A."/>
            <person name="Mathers N."/>
            <person name="Lee C.E."/>
            <person name="Colbourne J.K."/>
            <person name="Biales A."/>
            <person name="Johnston J.S."/>
            <person name="Wellborn G.A."/>
            <person name="Rosendale A.J."/>
            <person name="Cridge A.G."/>
            <person name="Munoz-Torres M.C."/>
            <person name="Bain P.A."/>
            <person name="Manny A.R."/>
            <person name="Major K.M."/>
            <person name="Lambert F.N."/>
            <person name="Vulpe C.D."/>
            <person name="Tuck P."/>
            <person name="Blalock B.J."/>
            <person name="Lin Y.Y."/>
            <person name="Smith M.E."/>
            <person name="Ochoa-Acuna H."/>
            <person name="Chen M.M."/>
            <person name="Childers C.P."/>
            <person name="Qu J."/>
            <person name="Dugan S."/>
            <person name="Lee S.L."/>
            <person name="Chao H."/>
            <person name="Dinh H."/>
            <person name="Han Y."/>
            <person name="Doddapaneni H."/>
            <person name="Worley K.C."/>
            <person name="Muzny D.M."/>
            <person name="Gibbs R.A."/>
            <person name="Richards S."/>
        </authorList>
    </citation>
    <scope>NUCLEOTIDE SEQUENCE</scope>
    <source>
        <strain evidence="13">HAZT.00-mixed</strain>
        <tissue evidence="13">Whole organism</tissue>
    </source>
</reference>
<feature type="region of interest" description="Disordered" evidence="11">
    <location>
        <begin position="419"/>
        <end position="466"/>
    </location>
</feature>
<evidence type="ECO:0000256" key="1">
    <source>
        <dbReference type="ARBA" id="ARBA00022603"/>
    </source>
</evidence>
<comment type="function">
    <text evidence="7">Protein-lysine N-methyltransferase. Monomethylates PRMT5, modulating its transcriptional activity. May also act as a histone methyltransferase. Plays a critical role in cardiac development. Acts as a key epigenetic regulator of gene expression during cardiac development via its dual activities as a methyltransferase and negative regulator of HDAC1.</text>
</comment>
<evidence type="ECO:0000256" key="3">
    <source>
        <dbReference type="ARBA" id="ARBA00022691"/>
    </source>
</evidence>
<dbReference type="InterPro" id="IPR046341">
    <property type="entry name" value="SET_dom_sf"/>
</dbReference>
<evidence type="ECO:0000256" key="10">
    <source>
        <dbReference type="SAM" id="Coils"/>
    </source>
</evidence>
<evidence type="ECO:0000256" key="2">
    <source>
        <dbReference type="ARBA" id="ARBA00022679"/>
    </source>
</evidence>
<gene>
    <name evidence="13" type="ORF">HAZT_HAZT001875</name>
</gene>
<dbReference type="Pfam" id="PF00856">
    <property type="entry name" value="SET"/>
    <property type="match status" value="1"/>
</dbReference>
<evidence type="ECO:0000259" key="12">
    <source>
        <dbReference type="PROSITE" id="PS50280"/>
    </source>
</evidence>
<keyword evidence="5" id="KW-0863">Zinc-finger</keyword>
<keyword evidence="10" id="KW-0175">Coiled coil</keyword>
<evidence type="ECO:0000256" key="4">
    <source>
        <dbReference type="ARBA" id="ARBA00022723"/>
    </source>
</evidence>
<feature type="coiled-coil region" evidence="10">
    <location>
        <begin position="468"/>
        <end position="502"/>
    </location>
</feature>
<dbReference type="PROSITE" id="PS50280">
    <property type="entry name" value="SET"/>
    <property type="match status" value="1"/>
</dbReference>
<feature type="compositionally biased region" description="Basic and acidic residues" evidence="11">
    <location>
        <begin position="448"/>
        <end position="466"/>
    </location>
</feature>
<protein>
    <recommendedName>
        <fullName evidence="8">Protein-lysine N-methyltransferase SMYD4</fullName>
    </recommendedName>
    <alternativeName>
        <fullName evidence="9">SET and MYND domain-containing protein 4</fullName>
    </alternativeName>
</protein>
<accession>A0A6A0GRL4</accession>
<sequence length="805" mass="93176">MCEIYSFNTTKKRVKNTVHNHLWRPRIKMLEDMNRPGFFNQYYQTVRQSITNDVLQEFSKLSSDEEKVRFCYEKIPAVHEIDIRKIYHGKSERDALERKEAGNRAFGRKENVEALHCYSQAVVKAPVLSEENADPRKMTLYPICLANRSAALYHLKDFYYCLKDIDEALEHHYPKELKFKLYKRKARVLVDLKRHLEARDSFRQALKWLDWAKMDRDKRMEVQKDIQKWLSILESGKVKNLLENWTCVGFAVGDFRVKLLPTVPPLTQGPHSVFPALSSKLEMRYSPTQGRYVVAAEDIEFGDVVCTEKPYAAVLLWEEFDTHCQNCFIITRAPIPCTTCSGVVFCSSDCRDTAYFHKIECNINDLLHGSGMSITCFLVFRMLTQTPLTFFMKNKEQLALEEDPEAILRWKPRVKACDDSNAKTDTATEALNVSSSPEAPLSLSNVSPEHKNSNEQKRIIKEEEPQRKKLEEQRLLAEEQEYQKARERIEEARRKGAEEQRLKEEVFWRVYHLVRHSQNRTVEDYFYRTIMACFMVKALKKTKYLDDFKGTGVDNELKLSEAEALSGGLVLRFLQIMQINAHEVSEFLLASNKSLDGAENTSLGAAVYPTLAYFNHSCNSAQVRYFSGNSVITRAIRPIAKGELVPENYGPCYSTEGRSDRRLELVDRYWFECQCEACVEDWPTFKKTDPTRLKFKCHKCQAPLLVPVDDQNTLYKCVRCGDQTNILPALMNLQNSEKIFQAAKTELQAFNLEKAEGLLKENLEQLSSAPLYPPFKEYQRALEAYMKCLTYSGNCNIKRPMASLE</sequence>
<evidence type="ECO:0000256" key="9">
    <source>
        <dbReference type="ARBA" id="ARBA00093680"/>
    </source>
</evidence>
<dbReference type="OrthoDB" id="1028014at2759"/>
<evidence type="ECO:0000313" key="13">
    <source>
        <dbReference type="EMBL" id="KAA0185497.1"/>
    </source>
</evidence>
<reference evidence="13" key="3">
    <citation type="submission" date="2019-06" db="EMBL/GenBank/DDBJ databases">
        <authorList>
            <person name="Poynton C."/>
            <person name="Hasenbein S."/>
            <person name="Benoit J.B."/>
            <person name="Sepulveda M.S."/>
            <person name="Poelchau M.F."/>
            <person name="Murali S.C."/>
            <person name="Chen S."/>
            <person name="Glastad K.M."/>
            <person name="Werren J.H."/>
            <person name="Vineis J.H."/>
            <person name="Bowen J.L."/>
            <person name="Friedrich M."/>
            <person name="Jones J."/>
            <person name="Robertson H.M."/>
            <person name="Feyereisen R."/>
            <person name="Mechler-Hickson A."/>
            <person name="Mathers N."/>
            <person name="Lee C.E."/>
            <person name="Colbourne J.K."/>
            <person name="Biales A."/>
            <person name="Johnston J.S."/>
            <person name="Wellborn G.A."/>
            <person name="Rosendale A.J."/>
            <person name="Cridge A.G."/>
            <person name="Munoz-Torres M.C."/>
            <person name="Bain P.A."/>
            <person name="Manny A.R."/>
            <person name="Major K.M."/>
            <person name="Lambert F.N."/>
            <person name="Vulpe C.D."/>
            <person name="Tuck P."/>
            <person name="Blalock B.J."/>
            <person name="Lin Y.-Y."/>
            <person name="Smith M.E."/>
            <person name="Ochoa-Acuna H."/>
            <person name="Chen M.-J.M."/>
            <person name="Childers C.P."/>
            <person name="Qu J."/>
            <person name="Dugan S."/>
            <person name="Lee S.L."/>
            <person name="Chao H."/>
            <person name="Dinh H."/>
            <person name="Han Y."/>
            <person name="Doddapaneni H."/>
            <person name="Worley K.C."/>
            <person name="Muzny D.M."/>
            <person name="Gibbs R.A."/>
            <person name="Richards S."/>
        </authorList>
    </citation>
    <scope>NUCLEOTIDE SEQUENCE</scope>
    <source>
        <strain evidence="13">HAZT.00-mixed</strain>
        <tissue evidence="13">Whole organism</tissue>
    </source>
</reference>
<reference evidence="13" key="1">
    <citation type="submission" date="2014-08" db="EMBL/GenBank/DDBJ databases">
        <authorList>
            <person name="Murali S."/>
            <person name="Richards S."/>
            <person name="Bandaranaike D."/>
            <person name="Bellair M."/>
            <person name="Blankenburg K."/>
            <person name="Chao H."/>
            <person name="Dinh H."/>
            <person name="Doddapaneni H."/>
            <person name="Dugan-Rocha S."/>
            <person name="Elkadiri S."/>
            <person name="Gnanaolivu R."/>
            <person name="Hughes D."/>
            <person name="Lee S."/>
            <person name="Li M."/>
            <person name="Ming W."/>
            <person name="Munidasa M."/>
            <person name="Muniz J."/>
            <person name="Nguyen L."/>
            <person name="Osuji N."/>
            <person name="Pu L.-L."/>
            <person name="Puazo M."/>
            <person name="Skinner E."/>
            <person name="Qu C."/>
            <person name="Quiroz J."/>
            <person name="Raj R."/>
            <person name="Weissenberger G."/>
            <person name="Xin Y."/>
            <person name="Zou X."/>
            <person name="Han Y."/>
            <person name="Worley K."/>
            <person name="Muzny D."/>
            <person name="Gibbs R."/>
        </authorList>
    </citation>
    <scope>NUCLEOTIDE SEQUENCE</scope>
    <source>
        <strain evidence="13">HAZT.00-mixed</strain>
        <tissue evidence="13">Whole organism</tissue>
    </source>
</reference>
<dbReference type="InterPro" id="IPR052097">
    <property type="entry name" value="SET-MYND_domain_protein"/>
</dbReference>
<dbReference type="GO" id="GO:0042826">
    <property type="term" value="F:histone deacetylase binding"/>
    <property type="evidence" value="ECO:0007669"/>
    <property type="project" value="TreeGrafter"/>
</dbReference>
<keyword evidence="4" id="KW-0479">Metal-binding</keyword>
<dbReference type="SUPFAM" id="SSF48452">
    <property type="entry name" value="TPR-like"/>
    <property type="match status" value="1"/>
</dbReference>
<proteinExistence type="predicted"/>
<comment type="caution">
    <text evidence="13">The sequence shown here is derived from an EMBL/GenBank/DDBJ whole genome shotgun (WGS) entry which is preliminary data.</text>
</comment>
<evidence type="ECO:0000256" key="7">
    <source>
        <dbReference type="ARBA" id="ARBA00093423"/>
    </source>
</evidence>
<dbReference type="Gene3D" id="1.25.40.10">
    <property type="entry name" value="Tetratricopeptide repeat domain"/>
    <property type="match status" value="2"/>
</dbReference>
<evidence type="ECO:0000256" key="8">
    <source>
        <dbReference type="ARBA" id="ARBA00093635"/>
    </source>
</evidence>
<evidence type="ECO:0000256" key="11">
    <source>
        <dbReference type="SAM" id="MobiDB-lite"/>
    </source>
</evidence>
<dbReference type="GO" id="GO:0008757">
    <property type="term" value="F:S-adenosylmethionine-dependent methyltransferase activity"/>
    <property type="evidence" value="ECO:0007669"/>
    <property type="project" value="UniProtKB-ARBA"/>
</dbReference>
<dbReference type="SUPFAM" id="SSF82199">
    <property type="entry name" value="SET domain"/>
    <property type="match status" value="1"/>
</dbReference>
<dbReference type="GO" id="GO:0008276">
    <property type="term" value="F:protein methyltransferase activity"/>
    <property type="evidence" value="ECO:0007669"/>
    <property type="project" value="UniProtKB-ARBA"/>
</dbReference>
<dbReference type="Pfam" id="PF01753">
    <property type="entry name" value="zf-MYND"/>
    <property type="match status" value="1"/>
</dbReference>
<dbReference type="PANTHER" id="PTHR46165">
    <property type="entry name" value="SET AND MYND DOMAIN-CONTAINING PROTEIN 4"/>
    <property type="match status" value="1"/>
</dbReference>
<keyword evidence="1" id="KW-0489">Methyltransferase</keyword>
<evidence type="ECO:0000256" key="5">
    <source>
        <dbReference type="ARBA" id="ARBA00022771"/>
    </source>
</evidence>
<dbReference type="SUPFAM" id="SSF144232">
    <property type="entry name" value="HIT/MYND zinc finger-like"/>
    <property type="match status" value="1"/>
</dbReference>
<dbReference type="GO" id="GO:0008270">
    <property type="term" value="F:zinc ion binding"/>
    <property type="evidence" value="ECO:0007669"/>
    <property type="project" value="UniProtKB-KW"/>
</dbReference>
<dbReference type="GO" id="GO:0005737">
    <property type="term" value="C:cytoplasm"/>
    <property type="evidence" value="ECO:0007669"/>
    <property type="project" value="TreeGrafter"/>
</dbReference>
<feature type="compositionally biased region" description="Polar residues" evidence="11">
    <location>
        <begin position="423"/>
        <end position="447"/>
    </location>
</feature>
<evidence type="ECO:0000256" key="6">
    <source>
        <dbReference type="ARBA" id="ARBA00022833"/>
    </source>
</evidence>
<dbReference type="GO" id="GO:0032259">
    <property type="term" value="P:methylation"/>
    <property type="evidence" value="ECO:0007669"/>
    <property type="project" value="UniProtKB-KW"/>
</dbReference>
<dbReference type="GO" id="GO:0005634">
    <property type="term" value="C:nucleus"/>
    <property type="evidence" value="ECO:0007669"/>
    <property type="project" value="TreeGrafter"/>
</dbReference>
<dbReference type="AlphaFoldDB" id="A0A6A0GRL4"/>
<keyword evidence="6" id="KW-0862">Zinc</keyword>